<dbReference type="Pfam" id="PF07690">
    <property type="entry name" value="MFS_1"/>
    <property type="match status" value="1"/>
</dbReference>
<feature type="transmembrane region" description="Helical" evidence="5">
    <location>
        <begin position="224"/>
        <end position="243"/>
    </location>
</feature>
<feature type="domain" description="Major facilitator superfamily (MFS) profile" evidence="6">
    <location>
        <begin position="68"/>
        <end position="473"/>
    </location>
</feature>
<feature type="transmembrane region" description="Helical" evidence="5">
    <location>
        <begin position="374"/>
        <end position="397"/>
    </location>
</feature>
<feature type="transmembrane region" description="Helical" evidence="5">
    <location>
        <begin position="202"/>
        <end position="218"/>
    </location>
</feature>
<comment type="caution">
    <text evidence="7">The sequence shown here is derived from an EMBL/GenBank/DDBJ whole genome shotgun (WGS) entry which is preliminary data.</text>
</comment>
<evidence type="ECO:0000256" key="3">
    <source>
        <dbReference type="ARBA" id="ARBA00022989"/>
    </source>
</evidence>
<evidence type="ECO:0000256" key="4">
    <source>
        <dbReference type="ARBA" id="ARBA00023136"/>
    </source>
</evidence>
<feature type="transmembrane region" description="Helical" evidence="5">
    <location>
        <begin position="321"/>
        <end position="338"/>
    </location>
</feature>
<dbReference type="PANTHER" id="PTHR23508">
    <property type="entry name" value="CARBOXYLIC ACID TRANSPORTER PROTEIN HOMOLOG"/>
    <property type="match status" value="1"/>
</dbReference>
<dbReference type="Proteomes" id="UP000193218">
    <property type="component" value="Unassembled WGS sequence"/>
</dbReference>
<dbReference type="OrthoDB" id="5296287at2759"/>
<dbReference type="GO" id="GO:0015355">
    <property type="term" value="F:secondary active monocarboxylate transmembrane transporter activity"/>
    <property type="evidence" value="ECO:0007669"/>
    <property type="project" value="TreeGrafter"/>
</dbReference>
<evidence type="ECO:0000313" key="7">
    <source>
        <dbReference type="EMBL" id="ORX39588.1"/>
    </source>
</evidence>
<dbReference type="SUPFAM" id="SSF103473">
    <property type="entry name" value="MFS general substrate transporter"/>
    <property type="match status" value="1"/>
</dbReference>
<proteinExistence type="predicted"/>
<organism evidence="7 8">
    <name type="scientific">Kockovaella imperatae</name>
    <dbReference type="NCBI Taxonomy" id="4999"/>
    <lineage>
        <taxon>Eukaryota</taxon>
        <taxon>Fungi</taxon>
        <taxon>Dikarya</taxon>
        <taxon>Basidiomycota</taxon>
        <taxon>Agaricomycotina</taxon>
        <taxon>Tremellomycetes</taxon>
        <taxon>Tremellales</taxon>
        <taxon>Cuniculitremaceae</taxon>
        <taxon>Kockovaella</taxon>
    </lineage>
</organism>
<name>A0A1Y1UNF2_9TREE</name>
<sequence>MSKLDEDNMSIHETDWSFKTQLVGWHATDEASFLRRMIPTWSSKSGSPDYGKNPLKALKSMSGQAWLMFIVGWFAWTCDGYDFFCVSLTLKLLSEQFQVDTKHITTAITLTLLFRSLGALIFGILGDRFGRKWTLVCNMILICVFELGSGFCNTYSQFLAVRSLFGIAMGGVWGLAASTALENVPVAARGLLSGIMQQGYSLGYLIAAAINIGVVPHSKYSWRSIFFVGAGFSLFAALLRALLPESESFKLAREEAKASGTSTREATKNFIREFKSMLRTNWLRSIWGLCLMAGLNFMAHATGDLYPLYLETTKSFTAHHASLATIIANVGAIVGGAVAGHCSQFIGRRLAIIACVCWAAAWIPLWILPSSFGGLAAGAFLVQSGVQGALGVIPIYLGEIAPPAFRATFAGMVYQLGNAASAGAAQIEADAGSTFRIIVKGKSIPDYATIMGLFLGVIIFWIICCILVGPEADGSHFEQARLGFQSGGGATTVRDCMKREEEIEQIEMAKSAHDEDYDGSRRV</sequence>
<dbReference type="InterPro" id="IPR011701">
    <property type="entry name" value="MFS"/>
</dbReference>
<dbReference type="Gene3D" id="1.20.1250.20">
    <property type="entry name" value="MFS general substrate transporter like domains"/>
    <property type="match status" value="2"/>
</dbReference>
<evidence type="ECO:0000259" key="6">
    <source>
        <dbReference type="PROSITE" id="PS50850"/>
    </source>
</evidence>
<feature type="transmembrane region" description="Helical" evidence="5">
    <location>
        <begin position="133"/>
        <end position="151"/>
    </location>
</feature>
<keyword evidence="4 5" id="KW-0472">Membrane</keyword>
<evidence type="ECO:0000256" key="2">
    <source>
        <dbReference type="ARBA" id="ARBA00022692"/>
    </source>
</evidence>
<dbReference type="STRING" id="4999.A0A1Y1UNF2"/>
<comment type="subcellular location">
    <subcellularLocation>
        <location evidence="1">Membrane</location>
        <topology evidence="1">Multi-pass membrane protein</topology>
    </subcellularLocation>
</comment>
<dbReference type="InParanoid" id="A0A1Y1UNF2"/>
<keyword evidence="3 5" id="KW-1133">Transmembrane helix</keyword>
<feature type="transmembrane region" description="Helical" evidence="5">
    <location>
        <begin position="163"/>
        <end position="181"/>
    </location>
</feature>
<evidence type="ECO:0000256" key="5">
    <source>
        <dbReference type="SAM" id="Phobius"/>
    </source>
</evidence>
<protein>
    <submittedName>
        <fullName evidence="7">Major facilitator superfamily domain-containing protein</fullName>
    </submittedName>
</protein>
<dbReference type="RefSeq" id="XP_021873373.1">
    <property type="nucleotide sequence ID" value="XM_022013873.1"/>
</dbReference>
<dbReference type="EMBL" id="NBSH01000002">
    <property type="protein sequence ID" value="ORX39588.1"/>
    <property type="molecule type" value="Genomic_DNA"/>
</dbReference>
<dbReference type="AlphaFoldDB" id="A0A1Y1UNF2"/>
<accession>A0A1Y1UNF2</accession>
<feature type="transmembrane region" description="Helical" evidence="5">
    <location>
        <begin position="350"/>
        <end position="368"/>
    </location>
</feature>
<dbReference type="InterPro" id="IPR036259">
    <property type="entry name" value="MFS_trans_sf"/>
</dbReference>
<feature type="transmembrane region" description="Helical" evidence="5">
    <location>
        <begin position="282"/>
        <end position="301"/>
    </location>
</feature>
<gene>
    <name evidence="7" type="ORF">BD324DRAFT_597030</name>
</gene>
<dbReference type="InterPro" id="IPR020846">
    <property type="entry name" value="MFS_dom"/>
</dbReference>
<dbReference type="GO" id="GO:0005886">
    <property type="term" value="C:plasma membrane"/>
    <property type="evidence" value="ECO:0007669"/>
    <property type="project" value="TreeGrafter"/>
</dbReference>
<dbReference type="GO" id="GO:0035879">
    <property type="term" value="P:plasma membrane lactate transport"/>
    <property type="evidence" value="ECO:0007669"/>
    <property type="project" value="TreeGrafter"/>
</dbReference>
<dbReference type="CDD" id="cd17316">
    <property type="entry name" value="MFS_SV2_like"/>
    <property type="match status" value="1"/>
</dbReference>
<feature type="transmembrane region" description="Helical" evidence="5">
    <location>
        <begin position="65"/>
        <end position="84"/>
    </location>
</feature>
<keyword evidence="2 5" id="KW-0812">Transmembrane</keyword>
<feature type="transmembrane region" description="Helical" evidence="5">
    <location>
        <begin position="104"/>
        <end position="126"/>
    </location>
</feature>
<dbReference type="PROSITE" id="PS50850">
    <property type="entry name" value="MFS"/>
    <property type="match status" value="1"/>
</dbReference>
<evidence type="ECO:0000256" key="1">
    <source>
        <dbReference type="ARBA" id="ARBA00004141"/>
    </source>
</evidence>
<evidence type="ECO:0000313" key="8">
    <source>
        <dbReference type="Proteomes" id="UP000193218"/>
    </source>
</evidence>
<dbReference type="PANTHER" id="PTHR23508:SF10">
    <property type="entry name" value="CARBOXYLIC ACID TRANSPORTER PROTEIN HOMOLOG"/>
    <property type="match status" value="1"/>
</dbReference>
<feature type="transmembrane region" description="Helical" evidence="5">
    <location>
        <begin position="447"/>
        <end position="469"/>
    </location>
</feature>
<reference evidence="7 8" key="1">
    <citation type="submission" date="2017-03" db="EMBL/GenBank/DDBJ databases">
        <title>Widespread Adenine N6-methylation of Active Genes in Fungi.</title>
        <authorList>
            <consortium name="DOE Joint Genome Institute"/>
            <person name="Mondo S.J."/>
            <person name="Dannebaum R.O."/>
            <person name="Kuo R.C."/>
            <person name="Louie K.B."/>
            <person name="Bewick A.J."/>
            <person name="Labutti K."/>
            <person name="Haridas S."/>
            <person name="Kuo A."/>
            <person name="Salamov A."/>
            <person name="Ahrendt S.R."/>
            <person name="Lau R."/>
            <person name="Bowen B.P."/>
            <person name="Lipzen A."/>
            <person name="Sullivan W."/>
            <person name="Andreopoulos W.B."/>
            <person name="Clum A."/>
            <person name="Lindquist E."/>
            <person name="Daum C."/>
            <person name="Northen T.R."/>
            <person name="Ramamoorthy G."/>
            <person name="Schmitz R.J."/>
            <person name="Gryganskyi A."/>
            <person name="Culley D."/>
            <person name="Magnuson J."/>
            <person name="James T.Y."/>
            <person name="O'Malley M.A."/>
            <person name="Stajich J.E."/>
            <person name="Spatafora J.W."/>
            <person name="Visel A."/>
            <person name="Grigoriev I.V."/>
        </authorList>
    </citation>
    <scope>NUCLEOTIDE SEQUENCE [LARGE SCALE GENOMIC DNA]</scope>
    <source>
        <strain evidence="7 8">NRRL Y-17943</strain>
    </source>
</reference>
<keyword evidence="8" id="KW-1185">Reference proteome</keyword>
<dbReference type="GeneID" id="33555681"/>